<dbReference type="Proteomes" id="UP000253551">
    <property type="component" value="Unassembled WGS sequence"/>
</dbReference>
<dbReference type="AlphaFoldDB" id="A0A367KND9"/>
<accession>A0A367KND9</accession>
<evidence type="ECO:0000313" key="1">
    <source>
        <dbReference type="EMBL" id="RCI03681.1"/>
    </source>
</evidence>
<protein>
    <submittedName>
        <fullName evidence="1">Uncharacterized protein</fullName>
    </submittedName>
</protein>
<name>A0A367KND9_RHIST</name>
<reference evidence="1 2" key="1">
    <citation type="journal article" date="2018" name="G3 (Bethesda)">
        <title>Phylogenetic and Phylogenomic Definition of Rhizopus Species.</title>
        <authorList>
            <person name="Gryganskyi A.P."/>
            <person name="Golan J."/>
            <person name="Dolatabadi S."/>
            <person name="Mondo S."/>
            <person name="Robb S."/>
            <person name="Idnurm A."/>
            <person name="Muszewska A."/>
            <person name="Steczkiewicz K."/>
            <person name="Masonjones S."/>
            <person name="Liao H.L."/>
            <person name="Gajdeczka M.T."/>
            <person name="Anike F."/>
            <person name="Vuek A."/>
            <person name="Anishchenko I.M."/>
            <person name="Voigt K."/>
            <person name="de Hoog G.S."/>
            <person name="Smith M.E."/>
            <person name="Heitman J."/>
            <person name="Vilgalys R."/>
            <person name="Stajich J.E."/>
        </authorList>
    </citation>
    <scope>NUCLEOTIDE SEQUENCE [LARGE SCALE GENOMIC DNA]</scope>
    <source>
        <strain evidence="1 2">LSU 92-RS-03</strain>
    </source>
</reference>
<organism evidence="1 2">
    <name type="scientific">Rhizopus stolonifer</name>
    <name type="common">Rhizopus nigricans</name>
    <dbReference type="NCBI Taxonomy" id="4846"/>
    <lineage>
        <taxon>Eukaryota</taxon>
        <taxon>Fungi</taxon>
        <taxon>Fungi incertae sedis</taxon>
        <taxon>Mucoromycota</taxon>
        <taxon>Mucoromycotina</taxon>
        <taxon>Mucoromycetes</taxon>
        <taxon>Mucorales</taxon>
        <taxon>Mucorineae</taxon>
        <taxon>Rhizopodaceae</taxon>
        <taxon>Rhizopus</taxon>
    </lineage>
</organism>
<comment type="caution">
    <text evidence="1">The sequence shown here is derived from an EMBL/GenBank/DDBJ whole genome shotgun (WGS) entry which is preliminary data.</text>
</comment>
<dbReference type="EMBL" id="PJQM01000930">
    <property type="protein sequence ID" value="RCI03681.1"/>
    <property type="molecule type" value="Genomic_DNA"/>
</dbReference>
<keyword evidence="2" id="KW-1185">Reference proteome</keyword>
<gene>
    <name evidence="1" type="ORF">CU098_012771</name>
</gene>
<dbReference type="STRING" id="4846.A0A367KND9"/>
<dbReference type="OrthoDB" id="1700726at2759"/>
<evidence type="ECO:0000313" key="2">
    <source>
        <dbReference type="Proteomes" id="UP000253551"/>
    </source>
</evidence>
<proteinExistence type="predicted"/>
<sequence length="144" mass="16429">MAFELDTLSYTLLATIVGTTALLSARNSKSSDIHPLLLNTQSDVSRLRYPGESAIYRSRMYPTSTPLCSTFERTIRTLADFYKAGGIKKHSNVEFLKEDNGFRKLEKEQSQYIKDFVPQADWPLNQKMKTLLLVSMVQILITLF</sequence>